<reference evidence="2" key="3">
    <citation type="submission" date="2015-04" db="UniProtKB">
        <authorList>
            <consortium name="EnsemblPlants"/>
        </authorList>
    </citation>
    <scope>IDENTIFICATION</scope>
    <source>
        <strain evidence="2">cv. Jemalong A17</strain>
    </source>
</reference>
<gene>
    <name evidence="1" type="ordered locus">MTR_2g023380</name>
</gene>
<reference evidence="1 3" key="1">
    <citation type="journal article" date="2011" name="Nature">
        <title>The Medicago genome provides insight into the evolution of rhizobial symbioses.</title>
        <authorList>
            <person name="Young N.D."/>
            <person name="Debelle F."/>
            <person name="Oldroyd G.E."/>
            <person name="Geurts R."/>
            <person name="Cannon S.B."/>
            <person name="Udvardi M.K."/>
            <person name="Benedito V.A."/>
            <person name="Mayer K.F."/>
            <person name="Gouzy J."/>
            <person name="Schoof H."/>
            <person name="Van de Peer Y."/>
            <person name="Proost S."/>
            <person name="Cook D.R."/>
            <person name="Meyers B.C."/>
            <person name="Spannagl M."/>
            <person name="Cheung F."/>
            <person name="De Mita S."/>
            <person name="Krishnakumar V."/>
            <person name="Gundlach H."/>
            <person name="Zhou S."/>
            <person name="Mudge J."/>
            <person name="Bharti A.K."/>
            <person name="Murray J.D."/>
            <person name="Naoumkina M.A."/>
            <person name="Rosen B."/>
            <person name="Silverstein K.A."/>
            <person name="Tang H."/>
            <person name="Rombauts S."/>
            <person name="Zhao P.X."/>
            <person name="Zhou P."/>
            <person name="Barbe V."/>
            <person name="Bardou P."/>
            <person name="Bechner M."/>
            <person name="Bellec A."/>
            <person name="Berger A."/>
            <person name="Berges H."/>
            <person name="Bidwell S."/>
            <person name="Bisseling T."/>
            <person name="Choisne N."/>
            <person name="Couloux A."/>
            <person name="Denny R."/>
            <person name="Deshpande S."/>
            <person name="Dai X."/>
            <person name="Doyle J.J."/>
            <person name="Dudez A.M."/>
            <person name="Farmer A.D."/>
            <person name="Fouteau S."/>
            <person name="Franken C."/>
            <person name="Gibelin C."/>
            <person name="Gish J."/>
            <person name="Goldstein S."/>
            <person name="Gonzalez A.J."/>
            <person name="Green P.J."/>
            <person name="Hallab A."/>
            <person name="Hartog M."/>
            <person name="Hua A."/>
            <person name="Humphray S.J."/>
            <person name="Jeong D.H."/>
            <person name="Jing Y."/>
            <person name="Jocker A."/>
            <person name="Kenton S.M."/>
            <person name="Kim D.J."/>
            <person name="Klee K."/>
            <person name="Lai H."/>
            <person name="Lang C."/>
            <person name="Lin S."/>
            <person name="Macmil S.L."/>
            <person name="Magdelenat G."/>
            <person name="Matthews L."/>
            <person name="McCorrison J."/>
            <person name="Monaghan E.L."/>
            <person name="Mun J.H."/>
            <person name="Najar F.Z."/>
            <person name="Nicholson C."/>
            <person name="Noirot C."/>
            <person name="O'Bleness M."/>
            <person name="Paule C.R."/>
            <person name="Poulain J."/>
            <person name="Prion F."/>
            <person name="Qin B."/>
            <person name="Qu C."/>
            <person name="Retzel E.F."/>
            <person name="Riddle C."/>
            <person name="Sallet E."/>
            <person name="Samain S."/>
            <person name="Samson N."/>
            <person name="Sanders I."/>
            <person name="Saurat O."/>
            <person name="Scarpelli C."/>
            <person name="Schiex T."/>
            <person name="Segurens B."/>
            <person name="Severin A.J."/>
            <person name="Sherrier D.J."/>
            <person name="Shi R."/>
            <person name="Sims S."/>
            <person name="Singer S.R."/>
            <person name="Sinharoy S."/>
            <person name="Sterck L."/>
            <person name="Viollet A."/>
            <person name="Wang B.B."/>
            <person name="Wang K."/>
            <person name="Wang M."/>
            <person name="Wang X."/>
            <person name="Warfsmann J."/>
            <person name="Weissenbach J."/>
            <person name="White D.D."/>
            <person name="White J.D."/>
            <person name="Wiley G.B."/>
            <person name="Wincker P."/>
            <person name="Xing Y."/>
            <person name="Yang L."/>
            <person name="Yao Z."/>
            <person name="Ying F."/>
            <person name="Zhai J."/>
            <person name="Zhou L."/>
            <person name="Zuber A."/>
            <person name="Denarie J."/>
            <person name="Dixon R.A."/>
            <person name="May G.D."/>
            <person name="Schwartz D.C."/>
            <person name="Rogers J."/>
            <person name="Quetier F."/>
            <person name="Town C.D."/>
            <person name="Roe B.A."/>
        </authorList>
    </citation>
    <scope>NUCLEOTIDE SEQUENCE [LARGE SCALE GENOMIC DNA]</scope>
    <source>
        <strain evidence="1">A17</strain>
        <strain evidence="2 3">cv. Jemalong A17</strain>
    </source>
</reference>
<evidence type="ECO:0000313" key="3">
    <source>
        <dbReference type="Proteomes" id="UP000002051"/>
    </source>
</evidence>
<protein>
    <submittedName>
        <fullName evidence="1 2">Uncharacterized protein</fullName>
    </submittedName>
</protein>
<evidence type="ECO:0000313" key="2">
    <source>
        <dbReference type="EnsemblPlants" id="KEH36865"/>
    </source>
</evidence>
<name>A0A072VFG7_MEDTR</name>
<dbReference type="Proteomes" id="UP000002051">
    <property type="component" value="Chromosome 2"/>
</dbReference>
<dbReference type="EMBL" id="CM001218">
    <property type="protein sequence ID" value="KEH36865.1"/>
    <property type="molecule type" value="Genomic_DNA"/>
</dbReference>
<dbReference type="EnsemblPlants" id="KEH36865">
    <property type="protein sequence ID" value="KEH36865"/>
    <property type="gene ID" value="MTR_2g023380"/>
</dbReference>
<keyword evidence="3" id="KW-1185">Reference proteome</keyword>
<sequence length="54" mass="6188">MATSNENGFYSLKMSFYYSRVEDKVLDLAMYLQANSFLPPLQINIAAFSKDKES</sequence>
<dbReference type="HOGENOM" id="CLU_3053350_0_0_1"/>
<dbReference type="AlphaFoldDB" id="A0A072VFG7"/>
<organism evidence="1 3">
    <name type="scientific">Medicago truncatula</name>
    <name type="common">Barrel medic</name>
    <name type="synonym">Medicago tribuloides</name>
    <dbReference type="NCBI Taxonomy" id="3880"/>
    <lineage>
        <taxon>Eukaryota</taxon>
        <taxon>Viridiplantae</taxon>
        <taxon>Streptophyta</taxon>
        <taxon>Embryophyta</taxon>
        <taxon>Tracheophyta</taxon>
        <taxon>Spermatophyta</taxon>
        <taxon>Magnoliopsida</taxon>
        <taxon>eudicotyledons</taxon>
        <taxon>Gunneridae</taxon>
        <taxon>Pentapetalae</taxon>
        <taxon>rosids</taxon>
        <taxon>fabids</taxon>
        <taxon>Fabales</taxon>
        <taxon>Fabaceae</taxon>
        <taxon>Papilionoideae</taxon>
        <taxon>50 kb inversion clade</taxon>
        <taxon>NPAAA clade</taxon>
        <taxon>Hologalegina</taxon>
        <taxon>IRL clade</taxon>
        <taxon>Trifolieae</taxon>
        <taxon>Medicago</taxon>
    </lineage>
</organism>
<proteinExistence type="predicted"/>
<reference evidence="1 3" key="2">
    <citation type="journal article" date="2014" name="BMC Genomics">
        <title>An improved genome release (version Mt4.0) for the model legume Medicago truncatula.</title>
        <authorList>
            <person name="Tang H."/>
            <person name="Krishnakumar V."/>
            <person name="Bidwell S."/>
            <person name="Rosen B."/>
            <person name="Chan A."/>
            <person name="Zhou S."/>
            <person name="Gentzbittel L."/>
            <person name="Childs K.L."/>
            <person name="Yandell M."/>
            <person name="Gundlach H."/>
            <person name="Mayer K.F."/>
            <person name="Schwartz D.C."/>
            <person name="Town C.D."/>
        </authorList>
    </citation>
    <scope>GENOME REANNOTATION</scope>
    <source>
        <strain evidence="1">A17</strain>
        <strain evidence="2 3">cv. Jemalong A17</strain>
    </source>
</reference>
<evidence type="ECO:0000313" key="1">
    <source>
        <dbReference type="EMBL" id="KEH36865.1"/>
    </source>
</evidence>
<accession>A0A072VFG7</accession>